<dbReference type="FunFam" id="2.40.10.240:FF:000002">
    <property type="entry name" value="S-adenosylmethionine:tRNA ribosyltransferase-isomerase"/>
    <property type="match status" value="1"/>
</dbReference>
<evidence type="ECO:0000256" key="3">
    <source>
        <dbReference type="ARBA" id="ARBA00022691"/>
    </source>
</evidence>
<dbReference type="Pfam" id="PF02547">
    <property type="entry name" value="Queuosine_synth"/>
    <property type="match status" value="1"/>
</dbReference>
<evidence type="ECO:0000256" key="4">
    <source>
        <dbReference type="ARBA" id="ARBA00022785"/>
    </source>
</evidence>
<dbReference type="Gene3D" id="3.40.1780.10">
    <property type="entry name" value="QueA-like"/>
    <property type="match status" value="2"/>
</dbReference>
<organism evidence="6 7">
    <name type="scientific">Candidatus Fervidibacter japonicus</name>
    <dbReference type="NCBI Taxonomy" id="2035412"/>
    <lineage>
        <taxon>Bacteria</taxon>
        <taxon>Candidatus Fervidibacterota</taxon>
        <taxon>Candidatus Fervidibacter</taxon>
    </lineage>
</organism>
<evidence type="ECO:0000313" key="7">
    <source>
        <dbReference type="Proteomes" id="UP000236173"/>
    </source>
</evidence>
<comment type="subunit">
    <text evidence="5">Monomer.</text>
</comment>
<dbReference type="NCBIfam" id="NF001140">
    <property type="entry name" value="PRK00147.1"/>
    <property type="match status" value="1"/>
</dbReference>
<keyword evidence="6" id="KW-0328">Glycosyltransferase</keyword>
<gene>
    <name evidence="5 6" type="primary">queA</name>
    <name evidence="6" type="ORF">HRbin17_01493</name>
</gene>
<comment type="pathway">
    <text evidence="5">tRNA modification; tRNA-queuosine biosynthesis.</text>
</comment>
<dbReference type="InterPro" id="IPR003699">
    <property type="entry name" value="QueA"/>
</dbReference>
<comment type="catalytic activity">
    <reaction evidence="5">
        <text>7-aminomethyl-7-carbaguanosine(34) in tRNA + S-adenosyl-L-methionine = epoxyqueuosine(34) in tRNA + adenine + L-methionine + 2 H(+)</text>
        <dbReference type="Rhea" id="RHEA:32155"/>
        <dbReference type="Rhea" id="RHEA-COMP:10342"/>
        <dbReference type="Rhea" id="RHEA-COMP:18582"/>
        <dbReference type="ChEBI" id="CHEBI:15378"/>
        <dbReference type="ChEBI" id="CHEBI:16708"/>
        <dbReference type="ChEBI" id="CHEBI:57844"/>
        <dbReference type="ChEBI" id="CHEBI:59789"/>
        <dbReference type="ChEBI" id="CHEBI:82833"/>
        <dbReference type="ChEBI" id="CHEBI:194443"/>
        <dbReference type="EC" id="2.4.99.17"/>
    </reaction>
</comment>
<keyword evidence="4 5" id="KW-0671">Queuosine biosynthesis</keyword>
<keyword evidence="2 5" id="KW-0808">Transferase</keyword>
<dbReference type="SUPFAM" id="SSF111337">
    <property type="entry name" value="QueA-like"/>
    <property type="match status" value="1"/>
</dbReference>
<dbReference type="InterPro" id="IPR042119">
    <property type="entry name" value="QueA_dom2"/>
</dbReference>
<dbReference type="UniPathway" id="UPA00392"/>
<dbReference type="GO" id="GO:0008616">
    <property type="term" value="P:tRNA queuosine(34) biosynthetic process"/>
    <property type="evidence" value="ECO:0007669"/>
    <property type="project" value="UniProtKB-UniRule"/>
</dbReference>
<dbReference type="PANTHER" id="PTHR30307">
    <property type="entry name" value="S-ADENOSYLMETHIONINE:TRNA RIBOSYLTRANSFERASE-ISOMERASE"/>
    <property type="match status" value="1"/>
</dbReference>
<dbReference type="NCBIfam" id="TIGR00113">
    <property type="entry name" value="queA"/>
    <property type="match status" value="1"/>
</dbReference>
<name>A0A2H5XCR5_9BACT</name>
<dbReference type="Gene3D" id="2.40.10.240">
    <property type="entry name" value="QueA-like"/>
    <property type="match status" value="1"/>
</dbReference>
<evidence type="ECO:0000256" key="5">
    <source>
        <dbReference type="HAMAP-Rule" id="MF_00113"/>
    </source>
</evidence>
<comment type="similarity">
    <text evidence="5">Belongs to the QueA family.</text>
</comment>
<reference evidence="7" key="1">
    <citation type="submission" date="2017-09" db="EMBL/GenBank/DDBJ databases">
        <title>Metaegenomics of thermophilic ammonia-oxidizing enrichment culture.</title>
        <authorList>
            <person name="Kato S."/>
            <person name="Suzuki K."/>
        </authorList>
    </citation>
    <scope>NUCLEOTIDE SEQUENCE [LARGE SCALE GENOMIC DNA]</scope>
</reference>
<keyword evidence="1 5" id="KW-0963">Cytoplasm</keyword>
<dbReference type="GO" id="GO:0051075">
    <property type="term" value="F:S-adenosylmethionine:tRNA ribosyltransferase-isomerase activity"/>
    <property type="evidence" value="ECO:0007669"/>
    <property type="project" value="UniProtKB-EC"/>
</dbReference>
<dbReference type="GO" id="GO:0005737">
    <property type="term" value="C:cytoplasm"/>
    <property type="evidence" value="ECO:0007669"/>
    <property type="project" value="UniProtKB-SubCell"/>
</dbReference>
<dbReference type="InterPro" id="IPR036100">
    <property type="entry name" value="QueA_sf"/>
</dbReference>
<dbReference type="HAMAP" id="MF_00113">
    <property type="entry name" value="QueA"/>
    <property type="match status" value="1"/>
</dbReference>
<comment type="function">
    <text evidence="5">Transfers and isomerizes the ribose moiety from AdoMet to the 7-aminomethyl group of 7-deazaguanine (preQ1-tRNA) to give epoxyqueuosine (oQ-tRNA).</text>
</comment>
<dbReference type="InterPro" id="IPR042118">
    <property type="entry name" value="QueA_dom1"/>
</dbReference>
<keyword evidence="6" id="KW-0413">Isomerase</keyword>
<dbReference type="EC" id="2.4.99.17" evidence="5"/>
<keyword evidence="3 5" id="KW-0949">S-adenosyl-L-methionine</keyword>
<protein>
    <recommendedName>
        <fullName evidence="5">S-adenosylmethionine:tRNA ribosyltransferase-isomerase</fullName>
        <ecNumber evidence="5">2.4.99.17</ecNumber>
    </recommendedName>
    <alternativeName>
        <fullName evidence="5">Queuosine biosynthesis protein QueA</fullName>
    </alternativeName>
</protein>
<evidence type="ECO:0000256" key="2">
    <source>
        <dbReference type="ARBA" id="ARBA00022679"/>
    </source>
</evidence>
<dbReference type="PANTHER" id="PTHR30307:SF0">
    <property type="entry name" value="S-ADENOSYLMETHIONINE:TRNA RIBOSYLTRANSFERASE-ISOMERASE"/>
    <property type="match status" value="1"/>
</dbReference>
<sequence>MRLEELDYELPPELIAQEPIEPRDHARLMVLNRHTGAIAHRRFYELGDYLQPGDVLVINDTKVIRARLRGKRADTGGQVEVLLLRPDDHDDYVWRVLIKPGRRARTRGQFVFGCAPLQVTASVEERLPDGSFAVRFDRPRGELLQALDTIGEVPLPPYIKTPLTDDRPYQTVYAREPGSVAAPTAGLHFTERLLAELQARGVQIARITLHVGWSTFKPVTSEIVEQHDIGEEFYRVPPEAAEIINAAWQRGNKVVAVGTTATRTLETVAVDFHRVVPGEGWTSLFITVGHPFKAVDALVTNFHLPRSSNLLLVAAFCGGMALVRKAYEEAVRERYRFYSFGDAMLIL</sequence>
<dbReference type="EMBL" id="BEHT01000018">
    <property type="protein sequence ID" value="GBC98972.1"/>
    <property type="molecule type" value="Genomic_DNA"/>
</dbReference>
<dbReference type="Proteomes" id="UP000236173">
    <property type="component" value="Unassembled WGS sequence"/>
</dbReference>
<comment type="subcellular location">
    <subcellularLocation>
        <location evidence="5">Cytoplasm</location>
    </subcellularLocation>
</comment>
<proteinExistence type="inferred from homology"/>
<dbReference type="AlphaFoldDB" id="A0A2H5XCR5"/>
<evidence type="ECO:0000313" key="6">
    <source>
        <dbReference type="EMBL" id="GBC98972.1"/>
    </source>
</evidence>
<evidence type="ECO:0000256" key="1">
    <source>
        <dbReference type="ARBA" id="ARBA00022490"/>
    </source>
</evidence>
<comment type="caution">
    <text evidence="6">The sequence shown here is derived from an EMBL/GenBank/DDBJ whole genome shotgun (WGS) entry which is preliminary data.</text>
</comment>
<accession>A0A2H5XCR5</accession>